<reference evidence="2" key="1">
    <citation type="journal article" date="2009" name="Genome Res.">
        <title>Comparative genomic analyses of the human fungal pathogens Coccidioides and their relatives.</title>
        <authorList>
            <person name="Sharpton T.J."/>
            <person name="Stajich J.E."/>
            <person name="Rounsley S.D."/>
            <person name="Gardner M.J."/>
            <person name="Wortman J.R."/>
            <person name="Jordar V.S."/>
            <person name="Maiti R."/>
            <person name="Kodira C.D."/>
            <person name="Neafsey D.E."/>
            <person name="Zeng Q."/>
            <person name="Hung C.-Y."/>
            <person name="McMahan C."/>
            <person name="Muszewska A."/>
            <person name="Grynberg M."/>
            <person name="Mandel M.A."/>
            <person name="Kellner E.M."/>
            <person name="Barker B.M."/>
            <person name="Galgiani J.N."/>
            <person name="Orbach M.J."/>
            <person name="Kirkland T.N."/>
            <person name="Cole G.T."/>
            <person name="Henn M.R."/>
            <person name="Birren B.W."/>
            <person name="Taylor J.W."/>
        </authorList>
    </citation>
    <scope>NUCLEOTIDE SEQUENCE [LARGE SCALE GENOMIC DNA]</scope>
    <source>
        <strain evidence="2">RS</strain>
    </source>
</reference>
<dbReference type="VEuPathDB" id="FungiDB:CIMG_13200"/>
<dbReference type="GeneID" id="24164827"/>
<reference evidence="2" key="2">
    <citation type="journal article" date="2010" name="Genome Res.">
        <title>Population genomic sequencing of Coccidioides fungi reveals recent hybridization and transposon control.</title>
        <authorList>
            <person name="Neafsey D.E."/>
            <person name="Barker B.M."/>
            <person name="Sharpton T.J."/>
            <person name="Stajich J.E."/>
            <person name="Park D.J."/>
            <person name="Whiston E."/>
            <person name="Hung C.-Y."/>
            <person name="McMahan C."/>
            <person name="White J."/>
            <person name="Sykes S."/>
            <person name="Heiman D."/>
            <person name="Young S."/>
            <person name="Zeng Q."/>
            <person name="Abouelleil A."/>
            <person name="Aftuck L."/>
            <person name="Bessette D."/>
            <person name="Brown A."/>
            <person name="FitzGerald M."/>
            <person name="Lui A."/>
            <person name="Macdonald J.P."/>
            <person name="Priest M."/>
            <person name="Orbach M.J."/>
            <person name="Galgiani J.N."/>
            <person name="Kirkland T.N."/>
            <person name="Cole G.T."/>
            <person name="Birren B.W."/>
            <person name="Henn M.R."/>
            <person name="Taylor J.W."/>
            <person name="Rounsley S.D."/>
        </authorList>
    </citation>
    <scope>GENOME REANNOTATION</scope>
    <source>
        <strain evidence="2">RS</strain>
    </source>
</reference>
<dbReference type="Proteomes" id="UP000001261">
    <property type="component" value="Unassembled WGS sequence"/>
</dbReference>
<keyword evidence="2" id="KW-1185">Reference proteome</keyword>
<dbReference type="KEGG" id="cim:CIMG_13200"/>
<dbReference type="InParanoid" id="A0A0D8JWW4"/>
<dbReference type="OrthoDB" id="10445039at2759"/>
<sequence>MACGLQVNLIHFTEGASGTISGGENLRIWQSVEYRQASYNVEKREGPRIIFLFPFRIDTFITTDYYHTYFRTDPVHTLFNFLQHPAMSLDIYFTGDNNVKNDLGPEVKSITIYFIEESPVEIPTGEKRILKGRSE</sequence>
<accession>A0A0D8JWW4</accession>
<gene>
    <name evidence="1" type="ORF">CIMG_13200</name>
</gene>
<name>A0A0D8JWW4_COCIM</name>
<evidence type="ECO:0000313" key="1">
    <source>
        <dbReference type="EMBL" id="KJF60768.1"/>
    </source>
</evidence>
<evidence type="ECO:0000313" key="2">
    <source>
        <dbReference type="Proteomes" id="UP000001261"/>
    </source>
</evidence>
<organism evidence="1 2">
    <name type="scientific">Coccidioides immitis (strain RS)</name>
    <name type="common">Valley fever fungus</name>
    <dbReference type="NCBI Taxonomy" id="246410"/>
    <lineage>
        <taxon>Eukaryota</taxon>
        <taxon>Fungi</taxon>
        <taxon>Dikarya</taxon>
        <taxon>Ascomycota</taxon>
        <taxon>Pezizomycotina</taxon>
        <taxon>Eurotiomycetes</taxon>
        <taxon>Eurotiomycetidae</taxon>
        <taxon>Onygenales</taxon>
        <taxon>Onygenaceae</taxon>
        <taxon>Coccidioides</taxon>
    </lineage>
</organism>
<dbReference type="RefSeq" id="XP_004445019.1">
    <property type="nucleotide sequence ID" value="XM_004444962.1"/>
</dbReference>
<protein>
    <submittedName>
        <fullName evidence="1">Uncharacterized protein</fullName>
    </submittedName>
</protein>
<dbReference type="AlphaFoldDB" id="A0A0D8JWW4"/>
<proteinExistence type="predicted"/>
<dbReference type="EMBL" id="GG704913">
    <property type="protein sequence ID" value="KJF60768.1"/>
    <property type="molecule type" value="Genomic_DNA"/>
</dbReference>